<dbReference type="AlphaFoldDB" id="A0A2W7MUV3"/>
<evidence type="ECO:0008006" key="3">
    <source>
        <dbReference type="Google" id="ProtNLM"/>
    </source>
</evidence>
<keyword evidence="2" id="KW-1185">Reference proteome</keyword>
<reference evidence="1 2" key="1">
    <citation type="submission" date="2018-06" db="EMBL/GenBank/DDBJ databases">
        <title>Genomic Encyclopedia of Archaeal and Bacterial Type Strains, Phase II (KMG-II): from individual species to whole genera.</title>
        <authorList>
            <person name="Goeker M."/>
        </authorList>
    </citation>
    <scope>NUCLEOTIDE SEQUENCE [LARGE SCALE GENOMIC DNA]</scope>
    <source>
        <strain evidence="1 2">DSM 22009</strain>
    </source>
</reference>
<dbReference type="EMBL" id="QKZL01000028">
    <property type="protein sequence ID" value="PZX11818.1"/>
    <property type="molecule type" value="Genomic_DNA"/>
</dbReference>
<accession>A0A2W7MUV3</accession>
<protein>
    <recommendedName>
        <fullName evidence="3">TniQ protein</fullName>
    </recommendedName>
</protein>
<name>A0A2W7MUV3_9RHOB</name>
<gene>
    <name evidence="1" type="ORF">LX81_03786</name>
</gene>
<organism evidence="1 2">
    <name type="scientific">Palleronia aestuarii</name>
    <dbReference type="NCBI Taxonomy" id="568105"/>
    <lineage>
        <taxon>Bacteria</taxon>
        <taxon>Pseudomonadati</taxon>
        <taxon>Pseudomonadota</taxon>
        <taxon>Alphaproteobacteria</taxon>
        <taxon>Rhodobacterales</taxon>
        <taxon>Roseobacteraceae</taxon>
        <taxon>Palleronia</taxon>
    </lineage>
</organism>
<sequence length="318" mass="35842">MRDRLLATCPMAAGDDVLGERLEARRLHSLRSAAREIGVGSKILEQFLVRHGAIAPDDDRPDTRKTFDAAAYADLLAEIPTLVGPKEMRRAIGATLPQFRALVDAGLLVPRIDISTVRFPWRLSDGTHLLDLLLADATRIDPADRDWEHINRAPNRTGVDLRRIVEAIEEKRLRVGHRPDLARYAGIFVCRNDVDTLKDHRSLRQRPAFPSAGEFGRSIGLRNRADFQRLVDDGHTSGTPLPNPRTHRVHVYITKEDAAAFHAKFMTISTIIRETGLHRNSVRSLIKERGVERFRPAGEDYGPIYLRADVERALSLRL</sequence>
<proteinExistence type="predicted"/>
<evidence type="ECO:0000313" key="2">
    <source>
        <dbReference type="Proteomes" id="UP000248916"/>
    </source>
</evidence>
<dbReference type="Proteomes" id="UP000248916">
    <property type="component" value="Unassembled WGS sequence"/>
</dbReference>
<comment type="caution">
    <text evidence="1">The sequence shown here is derived from an EMBL/GenBank/DDBJ whole genome shotgun (WGS) entry which is preliminary data.</text>
</comment>
<evidence type="ECO:0000313" key="1">
    <source>
        <dbReference type="EMBL" id="PZX11818.1"/>
    </source>
</evidence>